<reference evidence="1 2" key="1">
    <citation type="journal article" date="2016" name="Nat. Commun.">
        <title>Thousands of microbial genomes shed light on interconnected biogeochemical processes in an aquifer system.</title>
        <authorList>
            <person name="Anantharaman K."/>
            <person name="Brown C.T."/>
            <person name="Hug L.A."/>
            <person name="Sharon I."/>
            <person name="Castelle C.J."/>
            <person name="Probst A.J."/>
            <person name="Thomas B.C."/>
            <person name="Singh A."/>
            <person name="Wilkins M.J."/>
            <person name="Karaoz U."/>
            <person name="Brodie E.L."/>
            <person name="Williams K.H."/>
            <person name="Hubbard S.S."/>
            <person name="Banfield J.F."/>
        </authorList>
    </citation>
    <scope>NUCLEOTIDE SEQUENCE [LARGE SCALE GENOMIC DNA]</scope>
</reference>
<name>A0A1G1WJQ0_9BACT</name>
<protein>
    <submittedName>
        <fullName evidence="1">Uncharacterized protein</fullName>
    </submittedName>
</protein>
<sequence length="154" mass="15945">MQFAVVMDRDGNRGHISSNEAFKLESTWTFVTGTTGATGAHTLFTVTGNVLATVFGVCDTNLTGAATIEVGVASNTAQLLAQIANATTLDDGDVYVDADTEVGAGLIPAMQVLNDGTDIIMTIGSTAVTAGVVDWYCLWRPLSSNGLIEVTTPA</sequence>
<evidence type="ECO:0000313" key="1">
    <source>
        <dbReference type="EMBL" id="OGY27936.1"/>
    </source>
</evidence>
<dbReference type="Proteomes" id="UP000176645">
    <property type="component" value="Unassembled WGS sequence"/>
</dbReference>
<gene>
    <name evidence="1" type="ORF">A2Z42_04250</name>
</gene>
<organism evidence="1 2">
    <name type="scientific">Candidatus Woykebacteria bacterium RBG_19FT_COMBO_43_10</name>
    <dbReference type="NCBI Taxonomy" id="1802598"/>
    <lineage>
        <taxon>Bacteria</taxon>
        <taxon>Candidatus Woykeibacteriota</taxon>
    </lineage>
</organism>
<comment type="caution">
    <text evidence="1">The sequence shown here is derived from an EMBL/GenBank/DDBJ whole genome shotgun (WGS) entry which is preliminary data.</text>
</comment>
<dbReference type="EMBL" id="MHCU01000018">
    <property type="protein sequence ID" value="OGY27936.1"/>
    <property type="molecule type" value="Genomic_DNA"/>
</dbReference>
<accession>A0A1G1WJQ0</accession>
<evidence type="ECO:0000313" key="2">
    <source>
        <dbReference type="Proteomes" id="UP000176645"/>
    </source>
</evidence>
<proteinExistence type="predicted"/>
<dbReference type="AlphaFoldDB" id="A0A1G1WJQ0"/>